<accession>A0A6L5HXH5</accession>
<dbReference type="Proteomes" id="UP000478064">
    <property type="component" value="Unassembled WGS sequence"/>
</dbReference>
<dbReference type="RefSeq" id="WP_153374553.1">
    <property type="nucleotide sequence ID" value="NZ_WIVU01000044.1"/>
</dbReference>
<protein>
    <submittedName>
        <fullName evidence="1">Uncharacterized protein</fullName>
    </submittedName>
</protein>
<organism evidence="1 2">
    <name type="scientific">Pseudomonas helleri</name>
    <dbReference type="NCBI Taxonomy" id="1608996"/>
    <lineage>
        <taxon>Bacteria</taxon>
        <taxon>Pseudomonadati</taxon>
        <taxon>Pseudomonadota</taxon>
        <taxon>Gammaproteobacteria</taxon>
        <taxon>Pseudomonadales</taxon>
        <taxon>Pseudomonadaceae</taxon>
        <taxon>Pseudomonas</taxon>
    </lineage>
</organism>
<evidence type="ECO:0000313" key="2">
    <source>
        <dbReference type="Proteomes" id="UP000478064"/>
    </source>
</evidence>
<comment type="caution">
    <text evidence="1">The sequence shown here is derived from an EMBL/GenBank/DDBJ whole genome shotgun (WGS) entry which is preliminary data.</text>
</comment>
<dbReference type="AlphaFoldDB" id="A0A6L5HXH5"/>
<sequence>MPKNIANNKADEDNAEFKHITKAEYEKSFKVASFEGDLDFSNLDEAVIEAPNGSSVNAIDDDVLSDDDLFLIDWGDDLLDFSLDILDSSSSKSVLNGLDLECSLDDFEDSLNGFKQEEFGEAKCQYEDDESVAREIEIVKVGLFDLIEKIKEYRASEVKAGHGSFSTKNNVEEFYLPEYIMQLLNEYGFKADIKILKLSGPRHRVEFLNYIFEKDIVLTNNVCRFEYECTLKKSLSNLFLFTKPSGCIYGTGLTYVQYLYNTTKGQGAWQHFYSEDAIRAEGHSIIPSKYYNAANKMLFSLYSIWSFRKDAKKGGRKRQYLK</sequence>
<evidence type="ECO:0000313" key="1">
    <source>
        <dbReference type="EMBL" id="MQU07758.1"/>
    </source>
</evidence>
<name>A0A6L5HXH5_9PSED</name>
<proteinExistence type="predicted"/>
<dbReference type="EMBL" id="WIVU01000044">
    <property type="protein sequence ID" value="MQU07758.1"/>
    <property type="molecule type" value="Genomic_DNA"/>
</dbReference>
<gene>
    <name evidence="1" type="ORF">GHO27_18940</name>
</gene>
<reference evidence="1 2" key="1">
    <citation type="submission" date="2019-10" db="EMBL/GenBank/DDBJ databases">
        <title>Evaluation of single-gene subtyping targets for Pseudomonas.</title>
        <authorList>
            <person name="Reichler S.J."/>
            <person name="Orsi R.H."/>
            <person name="Wiedmann M."/>
            <person name="Martin N.H."/>
            <person name="Murphy S.I."/>
        </authorList>
    </citation>
    <scope>NUCLEOTIDE SEQUENCE [LARGE SCALE GENOMIC DNA]</scope>
    <source>
        <strain evidence="1 2">FSL R10-1637</strain>
    </source>
</reference>